<dbReference type="AlphaFoldDB" id="A0A8H6F8V1"/>
<sequence>MAFSAPPRDGQLAGNWREAKWLASTKTRFYEIRDITLERPPVSYTSCVAGVDPENIHKVTEGSDSELDNALHNIYAEYGPVDLQVRGCDRDGKYYVICSQLRHKHGPAKAVICVSPAKVEKGRTAAAKTEPTQPVLDGKVQEQEDWEQVVSHEVEVDDDWIKV</sequence>
<evidence type="ECO:0000313" key="1">
    <source>
        <dbReference type="EMBL" id="KAF6219003.1"/>
    </source>
</evidence>
<keyword evidence="2" id="KW-1185">Reference proteome</keyword>
<gene>
    <name evidence="1" type="ORF">HO133_005547</name>
</gene>
<dbReference type="EMBL" id="JACCJB010000021">
    <property type="protein sequence ID" value="KAF6219003.1"/>
    <property type="molecule type" value="Genomic_DNA"/>
</dbReference>
<protein>
    <submittedName>
        <fullName evidence="1">Uncharacterized protein</fullName>
    </submittedName>
</protein>
<dbReference type="Proteomes" id="UP000593566">
    <property type="component" value="Unassembled WGS sequence"/>
</dbReference>
<name>A0A8H6F8V1_9LECA</name>
<dbReference type="RefSeq" id="XP_037148438.1">
    <property type="nucleotide sequence ID" value="XM_037296456.1"/>
</dbReference>
<proteinExistence type="predicted"/>
<organism evidence="1 2">
    <name type="scientific">Letharia lupina</name>
    <dbReference type="NCBI Taxonomy" id="560253"/>
    <lineage>
        <taxon>Eukaryota</taxon>
        <taxon>Fungi</taxon>
        <taxon>Dikarya</taxon>
        <taxon>Ascomycota</taxon>
        <taxon>Pezizomycotina</taxon>
        <taxon>Lecanoromycetes</taxon>
        <taxon>OSLEUM clade</taxon>
        <taxon>Lecanoromycetidae</taxon>
        <taxon>Lecanorales</taxon>
        <taxon>Lecanorineae</taxon>
        <taxon>Parmeliaceae</taxon>
        <taxon>Letharia</taxon>
    </lineage>
</organism>
<accession>A0A8H6F8V1</accession>
<evidence type="ECO:0000313" key="2">
    <source>
        <dbReference type="Proteomes" id="UP000593566"/>
    </source>
</evidence>
<reference evidence="1 2" key="1">
    <citation type="journal article" date="2020" name="Genomics">
        <title>Complete, high-quality genomes from long-read metagenomic sequencing of two wolf lichen thalli reveals enigmatic genome architecture.</title>
        <authorList>
            <person name="McKenzie S.K."/>
            <person name="Walston R.F."/>
            <person name="Allen J.L."/>
        </authorList>
    </citation>
    <scope>NUCLEOTIDE SEQUENCE [LARGE SCALE GENOMIC DNA]</scope>
    <source>
        <strain evidence="1">WasteWater1</strain>
    </source>
</reference>
<dbReference type="GeneID" id="59333953"/>
<comment type="caution">
    <text evidence="1">The sequence shown here is derived from an EMBL/GenBank/DDBJ whole genome shotgun (WGS) entry which is preliminary data.</text>
</comment>